<dbReference type="InterPro" id="IPR001537">
    <property type="entry name" value="SpoU_MeTrfase"/>
</dbReference>
<keyword evidence="7" id="KW-1185">Reference proteome</keyword>
<dbReference type="EMBL" id="BNJJ01000033">
    <property type="protein sequence ID" value="GHO89274.1"/>
    <property type="molecule type" value="Genomic_DNA"/>
</dbReference>
<dbReference type="InterPro" id="IPR051259">
    <property type="entry name" value="rRNA_Methyltransferase"/>
</dbReference>
<evidence type="ECO:0000313" key="6">
    <source>
        <dbReference type="EMBL" id="GHO89274.1"/>
    </source>
</evidence>
<accession>A0ABQ3VUH1</accession>
<reference evidence="6 7" key="1">
    <citation type="journal article" date="2021" name="Int. J. Syst. Evol. Microbiol.">
        <title>Reticulibacter mediterranei gen. nov., sp. nov., within the new family Reticulibacteraceae fam. nov., and Ktedonospora formicarum gen. nov., sp. nov., Ktedonobacter robiniae sp. nov., Dictyobacter formicarum sp. nov. and Dictyobacter arantiisoli sp. nov., belonging to the class Ktedonobacteria.</title>
        <authorList>
            <person name="Yabe S."/>
            <person name="Zheng Y."/>
            <person name="Wang C.M."/>
            <person name="Sakai Y."/>
            <person name="Abe K."/>
            <person name="Yokota A."/>
            <person name="Donadio S."/>
            <person name="Cavaletti L."/>
            <person name="Monciardini P."/>
        </authorList>
    </citation>
    <scope>NUCLEOTIDE SEQUENCE [LARGE SCALE GENOMIC DNA]</scope>
    <source>
        <strain evidence="6 7">SOSP1-9</strain>
    </source>
</reference>
<dbReference type="InterPro" id="IPR053888">
    <property type="entry name" value="MRM3-like_sub_bind"/>
</dbReference>
<dbReference type="GO" id="GO:0008168">
    <property type="term" value="F:methyltransferase activity"/>
    <property type="evidence" value="ECO:0007669"/>
    <property type="project" value="UniProtKB-KW"/>
</dbReference>
<dbReference type="Pfam" id="PF22435">
    <property type="entry name" value="MRM3-like_sub_bind"/>
    <property type="match status" value="1"/>
</dbReference>
<evidence type="ECO:0000259" key="4">
    <source>
        <dbReference type="Pfam" id="PF00588"/>
    </source>
</evidence>
<evidence type="ECO:0000256" key="2">
    <source>
        <dbReference type="ARBA" id="ARBA00022603"/>
    </source>
</evidence>
<comment type="caution">
    <text evidence="6">The sequence shown here is derived from an EMBL/GenBank/DDBJ whole genome shotgun (WGS) entry which is preliminary data.</text>
</comment>
<evidence type="ECO:0000313" key="7">
    <source>
        <dbReference type="Proteomes" id="UP000635565"/>
    </source>
</evidence>
<feature type="domain" description="MRM3-like substrate binding" evidence="5">
    <location>
        <begin position="28"/>
        <end position="118"/>
    </location>
</feature>
<sequence length="284" mass="31268">MAKQHHTSTEQHDILTLSTDTIITSRNNPKIKLLRALLKRSERERTGLALIEGLSQVLEASQQPGLVRQLIVAPDVLKSHPAWQLFDAHRQQGCPYLCVSADVLQSFQLKYAQQGIAAVIAQRWESLAQVTLAVSDYWLALEAIEYPGNLGTILRTCDATGCRGVFLLDHTADPYDPAALRASRGAIFTQRLVKASFQAFVDWTRRHNYPIIGTSDAAAVHYRQASYPASAILLMGSERQGLSPEQQAVCDLVVSIPMRGTSDSLNVSIAAAVVLYEILQGDIY</sequence>
<dbReference type="Proteomes" id="UP000635565">
    <property type="component" value="Unassembled WGS sequence"/>
</dbReference>
<dbReference type="InterPro" id="IPR029028">
    <property type="entry name" value="Alpha/beta_knot_MTases"/>
</dbReference>
<evidence type="ECO:0000259" key="5">
    <source>
        <dbReference type="Pfam" id="PF22435"/>
    </source>
</evidence>
<keyword evidence="3" id="KW-0808">Transferase</keyword>
<dbReference type="Gene3D" id="3.30.1330.30">
    <property type="match status" value="1"/>
</dbReference>
<dbReference type="SUPFAM" id="SSF75217">
    <property type="entry name" value="alpha/beta knot"/>
    <property type="match status" value="1"/>
</dbReference>
<organism evidence="6 7">
    <name type="scientific">Dictyobacter formicarum</name>
    <dbReference type="NCBI Taxonomy" id="2778368"/>
    <lineage>
        <taxon>Bacteria</taxon>
        <taxon>Bacillati</taxon>
        <taxon>Chloroflexota</taxon>
        <taxon>Ktedonobacteria</taxon>
        <taxon>Ktedonobacterales</taxon>
        <taxon>Dictyobacteraceae</taxon>
        <taxon>Dictyobacter</taxon>
    </lineage>
</organism>
<keyword evidence="2 6" id="KW-0489">Methyltransferase</keyword>
<dbReference type="GO" id="GO:0032259">
    <property type="term" value="P:methylation"/>
    <property type="evidence" value="ECO:0007669"/>
    <property type="project" value="UniProtKB-KW"/>
</dbReference>
<proteinExistence type="inferred from homology"/>
<dbReference type="CDD" id="cd18095">
    <property type="entry name" value="SpoU-like_rRNA-MTase"/>
    <property type="match status" value="1"/>
</dbReference>
<dbReference type="PANTHER" id="PTHR43191">
    <property type="entry name" value="RRNA METHYLTRANSFERASE 3"/>
    <property type="match status" value="1"/>
</dbReference>
<dbReference type="Pfam" id="PF00588">
    <property type="entry name" value="SpoU_methylase"/>
    <property type="match status" value="1"/>
</dbReference>
<gene>
    <name evidence="6" type="ORF">KSZ_72800</name>
</gene>
<dbReference type="SUPFAM" id="SSF55315">
    <property type="entry name" value="L30e-like"/>
    <property type="match status" value="1"/>
</dbReference>
<dbReference type="PANTHER" id="PTHR43191:SF2">
    <property type="entry name" value="RRNA METHYLTRANSFERASE 3, MITOCHONDRIAL"/>
    <property type="match status" value="1"/>
</dbReference>
<evidence type="ECO:0000256" key="1">
    <source>
        <dbReference type="ARBA" id="ARBA00007228"/>
    </source>
</evidence>
<dbReference type="RefSeq" id="WP_201366796.1">
    <property type="nucleotide sequence ID" value="NZ_BNJJ01000033.1"/>
</dbReference>
<dbReference type="InterPro" id="IPR029026">
    <property type="entry name" value="tRNA_m1G_MTases_N"/>
</dbReference>
<name>A0ABQ3VUH1_9CHLR</name>
<protein>
    <submittedName>
        <fullName evidence="6">rRNA methyltransferase</fullName>
    </submittedName>
</protein>
<dbReference type="InterPro" id="IPR029064">
    <property type="entry name" value="Ribosomal_eL30-like_sf"/>
</dbReference>
<feature type="domain" description="tRNA/rRNA methyltransferase SpoU type" evidence="4">
    <location>
        <begin position="139"/>
        <end position="276"/>
    </location>
</feature>
<comment type="similarity">
    <text evidence="1">Belongs to the class IV-like SAM-binding methyltransferase superfamily. RNA methyltransferase TrmH family.</text>
</comment>
<evidence type="ECO:0000256" key="3">
    <source>
        <dbReference type="ARBA" id="ARBA00022679"/>
    </source>
</evidence>
<dbReference type="Gene3D" id="3.40.1280.10">
    <property type="match status" value="1"/>
</dbReference>